<dbReference type="EMBL" id="WOWS01000002">
    <property type="protein sequence ID" value="MUU78002.1"/>
    <property type="molecule type" value="Genomic_DNA"/>
</dbReference>
<dbReference type="AlphaFoldDB" id="A0A6L6UAS1"/>
<protein>
    <submittedName>
        <fullName evidence="1">Uncharacterized protein</fullName>
    </submittedName>
</protein>
<keyword evidence="2" id="KW-1185">Reference proteome</keyword>
<comment type="caution">
    <text evidence="1">The sequence shown here is derived from an EMBL/GenBank/DDBJ whole genome shotgun (WGS) entry which is preliminary data.</text>
</comment>
<gene>
    <name evidence="1" type="ORF">GN138_06060</name>
</gene>
<proteinExistence type="predicted"/>
<organism evidence="1 2">
    <name type="scientific">Winogradskyella endarachnes</name>
    <dbReference type="NCBI Taxonomy" id="2681965"/>
    <lineage>
        <taxon>Bacteria</taxon>
        <taxon>Pseudomonadati</taxon>
        <taxon>Bacteroidota</taxon>
        <taxon>Flavobacteriia</taxon>
        <taxon>Flavobacteriales</taxon>
        <taxon>Flavobacteriaceae</taxon>
        <taxon>Winogradskyella</taxon>
    </lineage>
</organism>
<name>A0A6L6UAS1_9FLAO</name>
<accession>A0A6L6UAS1</accession>
<evidence type="ECO:0000313" key="2">
    <source>
        <dbReference type="Proteomes" id="UP000478208"/>
    </source>
</evidence>
<evidence type="ECO:0000313" key="1">
    <source>
        <dbReference type="EMBL" id="MUU78002.1"/>
    </source>
</evidence>
<reference evidence="1 2" key="1">
    <citation type="submission" date="2019-12" db="EMBL/GenBank/DDBJ databases">
        <authorList>
            <person name="Li J."/>
        </authorList>
    </citation>
    <scope>NUCLEOTIDE SEQUENCE [LARGE SCALE GENOMIC DNA]</scope>
    <source>
        <strain evidence="1 2">HL2-2</strain>
    </source>
</reference>
<dbReference type="RefSeq" id="WP_157362901.1">
    <property type="nucleotide sequence ID" value="NZ_WOWS01000002.1"/>
</dbReference>
<dbReference type="Proteomes" id="UP000478208">
    <property type="component" value="Unassembled WGS sequence"/>
</dbReference>
<sequence length="143" mass="16229">MKLFKYLNYLLGCVLLLNMQCNEENEIITDTCGEEIQIDNSVYLEAESHLIEAIQINDDCIILTVSDSGCDSDNWVITLVDSGNIAESMPPQRYLKLALVNDDVCLAYFTKQQTFDLTNLKIEGVDEVLLNFEGFAESVSYYY</sequence>